<evidence type="ECO:0000313" key="10">
    <source>
        <dbReference type="EMBL" id="MEK7954391.1"/>
    </source>
</evidence>
<dbReference type="PANTHER" id="PTHR36220:SF1">
    <property type="entry name" value="GAMMA TUBULIN COMPLEX COMPONENT C-TERMINAL DOMAIN-CONTAINING PROTEIN"/>
    <property type="match status" value="1"/>
</dbReference>
<dbReference type="PANTHER" id="PTHR36220">
    <property type="entry name" value="UNNAMED PRODUCT"/>
    <property type="match status" value="1"/>
</dbReference>
<keyword evidence="11" id="KW-1185">Reference proteome</keyword>
<dbReference type="InterPro" id="IPR028994">
    <property type="entry name" value="Integrin_alpha_N"/>
</dbReference>
<proteinExistence type="predicted"/>
<evidence type="ECO:0000256" key="6">
    <source>
        <dbReference type="ARBA" id="ARBA00023069"/>
    </source>
</evidence>
<evidence type="ECO:0000256" key="4">
    <source>
        <dbReference type="ARBA" id="ARBA00022729"/>
    </source>
</evidence>
<keyword evidence="7" id="KW-0325">Glycoprotein</keyword>
<evidence type="ECO:0000313" key="11">
    <source>
        <dbReference type="Proteomes" id="UP001371305"/>
    </source>
</evidence>
<dbReference type="Gene3D" id="2.130.10.130">
    <property type="entry name" value="Integrin alpha, N-terminal"/>
    <property type="match status" value="2"/>
</dbReference>
<dbReference type="Pfam" id="PF14312">
    <property type="entry name" value="FG-GAP_2"/>
    <property type="match status" value="11"/>
</dbReference>
<name>A0ABU9B4X2_9BACT</name>
<gene>
    <name evidence="10" type="ORF">WKV53_27990</name>
</gene>
<dbReference type="SMART" id="SM00191">
    <property type="entry name" value="Int_alpha"/>
    <property type="match status" value="8"/>
</dbReference>
<keyword evidence="3" id="KW-0963">Cytoplasm</keyword>
<dbReference type="InterPro" id="IPR013517">
    <property type="entry name" value="FG-GAP"/>
</dbReference>
<dbReference type="NCBIfam" id="NF012200">
    <property type="entry name" value="choice_anch_D"/>
    <property type="match status" value="1"/>
</dbReference>
<organism evidence="10 11">
    <name type="scientific">Luteolibacter soli</name>
    <dbReference type="NCBI Taxonomy" id="3135280"/>
    <lineage>
        <taxon>Bacteria</taxon>
        <taxon>Pseudomonadati</taxon>
        <taxon>Verrucomicrobiota</taxon>
        <taxon>Verrucomicrobiia</taxon>
        <taxon>Verrucomicrobiales</taxon>
        <taxon>Verrucomicrobiaceae</taxon>
        <taxon>Luteolibacter</taxon>
    </lineage>
</organism>
<evidence type="ECO:0000256" key="1">
    <source>
        <dbReference type="ARBA" id="ARBA00004138"/>
    </source>
</evidence>
<dbReference type="PROSITE" id="PS51470">
    <property type="entry name" value="FG_GAP"/>
    <property type="match status" value="3"/>
</dbReference>
<keyword evidence="4" id="KW-0732">Signal</keyword>
<evidence type="ECO:0000256" key="2">
    <source>
        <dbReference type="ARBA" id="ARBA00004496"/>
    </source>
</evidence>
<reference evidence="10 11" key="1">
    <citation type="submission" date="2024-04" db="EMBL/GenBank/DDBJ databases">
        <title>Luteolibacter sp. isolated from soil.</title>
        <authorList>
            <person name="An J."/>
        </authorList>
    </citation>
    <scope>NUCLEOTIDE SEQUENCE [LARGE SCALE GENOMIC DNA]</scope>
    <source>
        <strain evidence="10 11">Y139</strain>
    </source>
</reference>
<dbReference type="SUPFAM" id="SSF82171">
    <property type="entry name" value="DPP6 N-terminal domain-like"/>
    <property type="match status" value="1"/>
</dbReference>
<feature type="domain" description="HYDIN/VesB/CFA65-like Ig-like" evidence="9">
    <location>
        <begin position="841"/>
        <end position="935"/>
    </location>
</feature>
<dbReference type="RefSeq" id="WP_341408160.1">
    <property type="nucleotide sequence ID" value="NZ_JBBUKT010000019.1"/>
</dbReference>
<sequence>MTPLSMPSLAPLLRLCRRRKRGLLALSLALAAGYPLAEGAAIPYSQARIFQSTSTARQVDTLAGRSVALGQTLAVIGSPYDNVGGEESGVVWVHDATSGALLQRFDNPSPFKQSHFGWSVAVSGSLVAVGVPDDNTNENDAGIVYVYNLASSTPSFPVFVLPDPSPAENDSFGSSVAMSGSRLVVGAPKAGANAGRVYAYNLSSGSPTTPVVQINNPAATVNFGHAVAIDGTRIVASALQETGTGDTCRVHVFDLNSPTPNQPLLSLADPTPASNDQFGFSVAILGNRVAATAPLHDNGFNNSGIAYIYDTGSGTPAVPQYTLLNPAPALDDNFGTSITLAGSRAVVGVALDDQGGTDSGVACVYDFNSGSPTVPVLTIQNPGAPGGDEFGRAVSLFGNRLLVSAPDDDVGISLDVGSAYLFDLSTGTPATALFMFNDASPSSHEEFGFSVAISGNLAVVGSQKDDKIASNAGTVSVYNLAAAFPEQPILVIDNPSPTTNDYFGTAVGVSGTKVVVSAYQEDTSGNNNAGAVYIYDTTSPTPGTPVRTLINPTPQSQDQFGNSVAISGNYVVVGCAKNDVAPGVDAGSAYVYDLTSATPTVPILTLDNPAPANDDWFGHAVSISGTKLVVGAHQNDTGAVDAGSVYVYDIASGTPTVPIRVIDNPAPATDDEFGYSVGISGNRIVIGCRQDDAGATDAGSAYLYDLSSPNPGTPVATLVHPDPENEEYFGTAVAISGTRIIVSAPEDDLAATDGGCGYVYEVTSATFPQPADRVVSEDQPDNEQLGFSVAIDGVHVLMGAPQHDGNTVGRGAAYIFDPQPPTPQMQVEQPPGTGLIAGQASIQFGNVAIGSPAVTQTVTIRNVGTSDLQVTGISLMGGNSENFAAQPVSLPATLPVDQILQFNVSFTSTTTGTRITTLKIDSNASIHTFEVTLTGQALSSADDTDGDGINDVAELSMQALGFDWQVNDEELVAILQAGANSLGLYGQSQMEAIHGTQVITVDGGTGRYTLKLPVEKSVDLMNFSLYPIQTPAVSIGGQGSLDLQITPAGSRGFFRFDPH</sequence>
<dbReference type="Pfam" id="PF22544">
    <property type="entry name" value="HYDIN_VesB_CFA65-like_Ig"/>
    <property type="match status" value="1"/>
</dbReference>
<accession>A0ABU9B4X2</accession>
<dbReference type="EMBL" id="JBBUKT010000019">
    <property type="protein sequence ID" value="MEK7954391.1"/>
    <property type="molecule type" value="Genomic_DNA"/>
</dbReference>
<keyword evidence="5" id="KW-0677">Repeat</keyword>
<dbReference type="InterPro" id="IPR013519">
    <property type="entry name" value="Int_alpha_beta-p"/>
</dbReference>
<evidence type="ECO:0000256" key="7">
    <source>
        <dbReference type="ARBA" id="ARBA00023180"/>
    </source>
</evidence>
<evidence type="ECO:0000259" key="9">
    <source>
        <dbReference type="Pfam" id="PF22544"/>
    </source>
</evidence>
<dbReference type="Gene3D" id="2.120.10.80">
    <property type="entry name" value="Kelch-type beta propeller"/>
    <property type="match status" value="1"/>
</dbReference>
<comment type="caution">
    <text evidence="10">The sequence shown here is derived from an EMBL/GenBank/DDBJ whole genome shotgun (WGS) entry which is preliminary data.</text>
</comment>
<dbReference type="Gene3D" id="2.60.40.10">
    <property type="entry name" value="Immunoglobulins"/>
    <property type="match status" value="1"/>
</dbReference>
<dbReference type="InterPro" id="IPR013783">
    <property type="entry name" value="Ig-like_fold"/>
</dbReference>
<dbReference type="SUPFAM" id="SSF50965">
    <property type="entry name" value="Galactose oxidase, central domain"/>
    <property type="match status" value="1"/>
</dbReference>
<dbReference type="Proteomes" id="UP001371305">
    <property type="component" value="Unassembled WGS sequence"/>
</dbReference>
<protein>
    <submittedName>
        <fullName evidence="10">Choice-of-anchor D domain-containing protein</fullName>
    </submittedName>
</protein>
<evidence type="ECO:0000256" key="5">
    <source>
        <dbReference type="ARBA" id="ARBA00022737"/>
    </source>
</evidence>
<evidence type="ECO:0000256" key="3">
    <source>
        <dbReference type="ARBA" id="ARBA00022490"/>
    </source>
</evidence>
<keyword evidence="8" id="KW-0966">Cell projection</keyword>
<dbReference type="InterPro" id="IPR011043">
    <property type="entry name" value="Gal_Oxase/kelch_b-propeller"/>
</dbReference>
<dbReference type="InterPro" id="IPR053879">
    <property type="entry name" value="HYDIN_VesB_CFA65-like_Ig"/>
</dbReference>
<evidence type="ECO:0000256" key="8">
    <source>
        <dbReference type="ARBA" id="ARBA00023273"/>
    </source>
</evidence>
<dbReference type="InterPro" id="IPR015915">
    <property type="entry name" value="Kelch-typ_b-propeller"/>
</dbReference>
<comment type="subcellular location">
    <subcellularLocation>
        <location evidence="1">Cell projection</location>
        <location evidence="1">Cilium</location>
    </subcellularLocation>
    <subcellularLocation>
        <location evidence="2">Cytoplasm</location>
    </subcellularLocation>
</comment>
<keyword evidence="6" id="KW-0969">Cilium</keyword>